<evidence type="ECO:0000313" key="1">
    <source>
        <dbReference type="EMBL" id="CAF1645106.1"/>
    </source>
</evidence>
<sequence>APLQRNQHYQPSIRNSQTIKTIQLRLERYFIALIENGEISIEKLIHNHLYQQDYASLSSSPMSELDKKIITDTQNNLMNMTYARMKLKELKHQTLTLKTMCRIKIKHQIKSYPNDIVKLNISKILQAYLTYYNPFIKANID</sequence>
<organism evidence="2 3">
    <name type="scientific">Didymodactylos carnosus</name>
    <dbReference type="NCBI Taxonomy" id="1234261"/>
    <lineage>
        <taxon>Eukaryota</taxon>
        <taxon>Metazoa</taxon>
        <taxon>Spiralia</taxon>
        <taxon>Gnathifera</taxon>
        <taxon>Rotifera</taxon>
        <taxon>Eurotatoria</taxon>
        <taxon>Bdelloidea</taxon>
        <taxon>Philodinida</taxon>
        <taxon>Philodinidae</taxon>
        <taxon>Didymodactylos</taxon>
    </lineage>
</organism>
<protein>
    <submittedName>
        <fullName evidence="2">Uncharacterized protein</fullName>
    </submittedName>
</protein>
<dbReference type="EMBL" id="CAJNOK010063859">
    <property type="protein sequence ID" value="CAF1645106.1"/>
    <property type="molecule type" value="Genomic_DNA"/>
</dbReference>
<feature type="non-terminal residue" evidence="2">
    <location>
        <position position="1"/>
    </location>
</feature>
<proteinExistence type="predicted"/>
<evidence type="ECO:0000313" key="2">
    <source>
        <dbReference type="EMBL" id="CAF4485778.1"/>
    </source>
</evidence>
<dbReference type="SUPFAM" id="SSF158235">
    <property type="entry name" value="SOCS box-like"/>
    <property type="match status" value="1"/>
</dbReference>
<dbReference type="EMBL" id="CAJOBA010091304">
    <property type="protein sequence ID" value="CAF4485778.1"/>
    <property type="molecule type" value="Genomic_DNA"/>
</dbReference>
<evidence type="ECO:0000313" key="3">
    <source>
        <dbReference type="Proteomes" id="UP000682733"/>
    </source>
</evidence>
<name>A0A8S2XB19_9BILA</name>
<dbReference type="InterPro" id="IPR036036">
    <property type="entry name" value="SOCS_box-like_dom_sf"/>
</dbReference>
<comment type="caution">
    <text evidence="2">The sequence shown here is derived from an EMBL/GenBank/DDBJ whole genome shotgun (WGS) entry which is preliminary data.</text>
</comment>
<accession>A0A8S2XB19</accession>
<gene>
    <name evidence="1" type="ORF">OVA965_LOCUS44503</name>
    <name evidence="2" type="ORF">TMI583_LOCUS47345</name>
</gene>
<dbReference type="Proteomes" id="UP000682733">
    <property type="component" value="Unassembled WGS sequence"/>
</dbReference>
<reference evidence="2" key="1">
    <citation type="submission" date="2021-02" db="EMBL/GenBank/DDBJ databases">
        <authorList>
            <person name="Nowell W R."/>
        </authorList>
    </citation>
    <scope>NUCLEOTIDE SEQUENCE</scope>
</reference>
<dbReference type="Proteomes" id="UP000677228">
    <property type="component" value="Unassembled WGS sequence"/>
</dbReference>
<dbReference type="GO" id="GO:0035556">
    <property type="term" value="P:intracellular signal transduction"/>
    <property type="evidence" value="ECO:0007669"/>
    <property type="project" value="InterPro"/>
</dbReference>
<dbReference type="AlphaFoldDB" id="A0A8S2XB19"/>